<evidence type="ECO:0000256" key="3">
    <source>
        <dbReference type="ARBA" id="ARBA00022960"/>
    </source>
</evidence>
<dbReference type="EMBL" id="QLLO01000004">
    <property type="protein sequence ID" value="RAJ15164.1"/>
    <property type="molecule type" value="Genomic_DNA"/>
</dbReference>
<evidence type="ECO:0000256" key="4">
    <source>
        <dbReference type="ARBA" id="ARBA00032089"/>
    </source>
</evidence>
<comment type="caution">
    <text evidence="6">The sequence shown here is derived from an EMBL/GenBank/DDBJ whole genome shotgun (WGS) entry which is preliminary data.</text>
</comment>
<dbReference type="InterPro" id="IPR007221">
    <property type="entry name" value="MreC"/>
</dbReference>
<feature type="domain" description="Rod shape-determining protein MreC beta-barrel core" evidence="5">
    <location>
        <begin position="91"/>
        <end position="239"/>
    </location>
</feature>
<dbReference type="GO" id="GO:0008360">
    <property type="term" value="P:regulation of cell shape"/>
    <property type="evidence" value="ECO:0007669"/>
    <property type="project" value="UniProtKB-KW"/>
</dbReference>
<dbReference type="InterPro" id="IPR042177">
    <property type="entry name" value="Cell/Rod_1"/>
</dbReference>
<dbReference type="InterPro" id="IPR042175">
    <property type="entry name" value="Cell/Rod_MreC_2"/>
</dbReference>
<dbReference type="InterPro" id="IPR055342">
    <property type="entry name" value="MreC_beta-barrel_core"/>
</dbReference>
<keyword evidence="3" id="KW-0133">Cell shape</keyword>
<keyword evidence="7" id="KW-1185">Reference proteome</keyword>
<proteinExistence type="inferred from homology"/>
<evidence type="ECO:0000313" key="6">
    <source>
        <dbReference type="EMBL" id="RAJ15164.1"/>
    </source>
</evidence>
<dbReference type="PANTHER" id="PTHR34138:SF1">
    <property type="entry name" value="CELL SHAPE-DETERMINING PROTEIN MREC"/>
    <property type="match status" value="1"/>
</dbReference>
<dbReference type="GO" id="GO:0005886">
    <property type="term" value="C:plasma membrane"/>
    <property type="evidence" value="ECO:0007669"/>
    <property type="project" value="TreeGrafter"/>
</dbReference>
<name>A0A327RHZ6_9FLAO</name>
<dbReference type="Proteomes" id="UP000248703">
    <property type="component" value="Unassembled WGS sequence"/>
</dbReference>
<dbReference type="Pfam" id="PF04085">
    <property type="entry name" value="MreC"/>
    <property type="match status" value="1"/>
</dbReference>
<dbReference type="PIRSF" id="PIRSF038471">
    <property type="entry name" value="MreC"/>
    <property type="match status" value="1"/>
</dbReference>
<sequence>MLLLVISISFTIQSHSYHKSKFINSANSITGGIYNLSNSVSSYFHLKEENKKLQEENTRLRALLHNLPDTSTTYIDSTTFEVQYKFTPALVIKNSYSLQNNFLTINKGEKDSIKTDLGVISSKGIIGIIDNTNSNYATVISILNTTNKISAQLKKTNHFGTLSWNGKSPQYVQLTDIQKNAKLVKGDTIITSGRSAIFPKGILVGQVEDFKLDVTKNYFEINVKLFNDMTNLEHVSIIENKDKPKIDALLNSNE</sequence>
<reference evidence="6 7" key="1">
    <citation type="submission" date="2018-06" db="EMBL/GenBank/DDBJ databases">
        <title>Genomic Encyclopedia of Archaeal and Bacterial Type Strains, Phase II (KMG-II): from individual species to whole genera.</title>
        <authorList>
            <person name="Goeker M."/>
        </authorList>
    </citation>
    <scope>NUCLEOTIDE SEQUENCE [LARGE SCALE GENOMIC DNA]</scope>
    <source>
        <strain evidence="6 7">DSM 24464</strain>
    </source>
</reference>
<dbReference type="AlphaFoldDB" id="A0A327RHZ6"/>
<organism evidence="6 7">
    <name type="scientific">Olleya aquimaris</name>
    <dbReference type="NCBI Taxonomy" id="639310"/>
    <lineage>
        <taxon>Bacteria</taxon>
        <taxon>Pseudomonadati</taxon>
        <taxon>Bacteroidota</taxon>
        <taxon>Flavobacteriia</taxon>
        <taxon>Flavobacteriales</taxon>
        <taxon>Flavobacteriaceae</taxon>
    </lineage>
</organism>
<dbReference type="NCBIfam" id="NF010532">
    <property type="entry name" value="PRK13922.9-3"/>
    <property type="match status" value="1"/>
</dbReference>
<evidence type="ECO:0000256" key="1">
    <source>
        <dbReference type="ARBA" id="ARBA00009369"/>
    </source>
</evidence>
<gene>
    <name evidence="6" type="ORF">LY08_01516</name>
</gene>
<protein>
    <recommendedName>
        <fullName evidence="2">Cell shape-determining protein MreC</fullName>
    </recommendedName>
    <alternativeName>
        <fullName evidence="4">Cell shape protein MreC</fullName>
    </alternativeName>
</protein>
<dbReference type="Gene3D" id="2.40.10.350">
    <property type="entry name" value="Rod shape-determining protein MreC, domain 2"/>
    <property type="match status" value="1"/>
</dbReference>
<dbReference type="PANTHER" id="PTHR34138">
    <property type="entry name" value="CELL SHAPE-DETERMINING PROTEIN MREC"/>
    <property type="match status" value="1"/>
</dbReference>
<accession>A0A327RHZ6</accession>
<dbReference type="Gene3D" id="2.40.10.340">
    <property type="entry name" value="Rod shape-determining protein MreC, domain 1"/>
    <property type="match status" value="1"/>
</dbReference>
<evidence type="ECO:0000313" key="7">
    <source>
        <dbReference type="Proteomes" id="UP000248703"/>
    </source>
</evidence>
<evidence type="ECO:0000259" key="5">
    <source>
        <dbReference type="Pfam" id="PF04085"/>
    </source>
</evidence>
<comment type="similarity">
    <text evidence="1">Belongs to the MreC family.</text>
</comment>
<evidence type="ECO:0000256" key="2">
    <source>
        <dbReference type="ARBA" id="ARBA00013855"/>
    </source>
</evidence>